<gene>
    <name evidence="1" type="ORF">LCGC14_0275150</name>
</gene>
<proteinExistence type="predicted"/>
<protein>
    <submittedName>
        <fullName evidence="1">Uncharacterized protein</fullName>
    </submittedName>
</protein>
<sequence length="818" mass="84641">MPPRRKRDALISREIVRERHRRHSREPYESPSINMTNATGADVVTGDVVVVDPTSDRSVIFATKAGDANPLVIQIGGADGEVIKCYHPGAGVELITCDGPAVVTGNLIVTSATNKLGKPLVGGEEPESILGVAMEAGTGTLAVMILGIPAAGSGALIPPVVGTTHHILSATHTDSAASAVTQGSVMVGNATPAWGEVLVGVVDTYFGSDGTDADWAQVQHAQLGGVGAADHQPVVTIDADLAANLLGIVGQALSLDTQADNLVFAGPDGGGPLAPTFRALVAADLPVIGSHWTRDVANGELYPTTLTDQVGIGIADPADPLHIAGLNDGADLILLALQNTGTTVGTQAGMRFASGILVDASLAKIFGELTSIAGAASGAIRFQTRNNGVLANRLMIDSVGLIGSGIDIPLTNYHLYENNADIVPAIRIEQDGVGDAAIRYLLTGGQSWSTGIDNDVSNAFVIAAGANLAANPVVYITTAGSVGFGTYPSAYFHVKGATSVRQLLEATSGTNIDFAVTGAASGLRNWRLNTQSGLLKFSSMGDGFIAGIYDPVLALLTDGRVGINLSTIPKGGIGAARFAIEGRDSHVDGPHLQFTTSPNSYPLMQILNYAHDSVHIGFDAYWDGAWKSSDIGSNFVVQKSGDLFHVKYDSGIAQGAEVAFNEGIILDTAGKVGIGRAPVNLLDVYAATGTIQLTATDVNSNPAIEIANDAVEWKLQVRGIDGDKFRISEGADTWVVVQPTNGWIGMNVNAPLAHLHIDQSNSSAAIPVLALDQADISEGAINFIASARGVITGATNSTQSVRVELNGVVYRLALYANA</sequence>
<dbReference type="AlphaFoldDB" id="A0A0F9TXE2"/>
<organism evidence="1">
    <name type="scientific">marine sediment metagenome</name>
    <dbReference type="NCBI Taxonomy" id="412755"/>
    <lineage>
        <taxon>unclassified sequences</taxon>
        <taxon>metagenomes</taxon>
        <taxon>ecological metagenomes</taxon>
    </lineage>
</organism>
<accession>A0A0F9TXE2</accession>
<name>A0A0F9TXE2_9ZZZZ</name>
<reference evidence="1" key="1">
    <citation type="journal article" date="2015" name="Nature">
        <title>Complex archaea that bridge the gap between prokaryotes and eukaryotes.</title>
        <authorList>
            <person name="Spang A."/>
            <person name="Saw J.H."/>
            <person name="Jorgensen S.L."/>
            <person name="Zaremba-Niedzwiedzka K."/>
            <person name="Martijn J."/>
            <person name="Lind A.E."/>
            <person name="van Eijk R."/>
            <person name="Schleper C."/>
            <person name="Guy L."/>
            <person name="Ettema T.J."/>
        </authorList>
    </citation>
    <scope>NUCLEOTIDE SEQUENCE</scope>
</reference>
<dbReference type="EMBL" id="LAZR01000155">
    <property type="protein sequence ID" value="KKN85710.1"/>
    <property type="molecule type" value="Genomic_DNA"/>
</dbReference>
<comment type="caution">
    <text evidence="1">The sequence shown here is derived from an EMBL/GenBank/DDBJ whole genome shotgun (WGS) entry which is preliminary data.</text>
</comment>
<evidence type="ECO:0000313" key="1">
    <source>
        <dbReference type="EMBL" id="KKN85710.1"/>
    </source>
</evidence>